<keyword evidence="1" id="KW-0472">Membrane</keyword>
<evidence type="ECO:0000313" key="2">
    <source>
        <dbReference type="EMBL" id="MBB5284201.1"/>
    </source>
</evidence>
<keyword evidence="3" id="KW-1185">Reference proteome</keyword>
<feature type="transmembrane region" description="Helical" evidence="1">
    <location>
        <begin position="325"/>
        <end position="346"/>
    </location>
</feature>
<organism evidence="2 3">
    <name type="scientific">Rhabdobacter roseus</name>
    <dbReference type="NCBI Taxonomy" id="1655419"/>
    <lineage>
        <taxon>Bacteria</taxon>
        <taxon>Pseudomonadati</taxon>
        <taxon>Bacteroidota</taxon>
        <taxon>Cytophagia</taxon>
        <taxon>Cytophagales</taxon>
        <taxon>Cytophagaceae</taxon>
        <taxon>Rhabdobacter</taxon>
    </lineage>
</organism>
<feature type="transmembrane region" description="Helical" evidence="1">
    <location>
        <begin position="262"/>
        <end position="282"/>
    </location>
</feature>
<gene>
    <name evidence="2" type="ORF">HNQ92_002344</name>
</gene>
<evidence type="ECO:0000313" key="3">
    <source>
        <dbReference type="Proteomes" id="UP000557307"/>
    </source>
</evidence>
<proteinExistence type="predicted"/>
<feature type="transmembrane region" description="Helical" evidence="1">
    <location>
        <begin position="228"/>
        <end position="250"/>
    </location>
</feature>
<evidence type="ECO:0000256" key="1">
    <source>
        <dbReference type="SAM" id="Phobius"/>
    </source>
</evidence>
<keyword evidence="1" id="KW-0812">Transmembrane</keyword>
<accession>A0A840TKZ4</accession>
<dbReference type="GO" id="GO:0016746">
    <property type="term" value="F:acyltransferase activity"/>
    <property type="evidence" value="ECO:0007669"/>
    <property type="project" value="UniProtKB-KW"/>
</dbReference>
<dbReference type="AlphaFoldDB" id="A0A840TKZ4"/>
<keyword evidence="1" id="KW-1133">Transmembrane helix</keyword>
<feature type="transmembrane region" description="Helical" evidence="1">
    <location>
        <begin position="366"/>
        <end position="384"/>
    </location>
</feature>
<reference evidence="2 3" key="1">
    <citation type="submission" date="2020-08" db="EMBL/GenBank/DDBJ databases">
        <title>Genomic Encyclopedia of Type Strains, Phase IV (KMG-IV): sequencing the most valuable type-strain genomes for metagenomic binning, comparative biology and taxonomic classification.</title>
        <authorList>
            <person name="Goeker M."/>
        </authorList>
    </citation>
    <scope>NUCLEOTIDE SEQUENCE [LARGE SCALE GENOMIC DNA]</scope>
    <source>
        <strain evidence="2 3">DSM 105074</strain>
    </source>
</reference>
<keyword evidence="2" id="KW-0808">Transferase</keyword>
<dbReference type="EMBL" id="JACHGF010000003">
    <property type="protein sequence ID" value="MBB5284201.1"/>
    <property type="molecule type" value="Genomic_DNA"/>
</dbReference>
<dbReference type="RefSeq" id="WP_281380734.1">
    <property type="nucleotide sequence ID" value="NZ_JACHGF010000003.1"/>
</dbReference>
<dbReference type="PANTHER" id="PTHR31061">
    <property type="entry name" value="LD22376P"/>
    <property type="match status" value="1"/>
</dbReference>
<comment type="caution">
    <text evidence="2">The sequence shown here is derived from an EMBL/GenBank/DDBJ whole genome shotgun (WGS) entry which is preliminary data.</text>
</comment>
<keyword evidence="2" id="KW-0012">Acyltransferase</keyword>
<feature type="transmembrane region" description="Helical" evidence="1">
    <location>
        <begin position="294"/>
        <end position="313"/>
    </location>
</feature>
<dbReference type="Proteomes" id="UP000557307">
    <property type="component" value="Unassembled WGS sequence"/>
</dbReference>
<name>A0A840TKZ4_9BACT</name>
<dbReference type="PANTHER" id="PTHR31061:SF24">
    <property type="entry name" value="LD22376P"/>
    <property type="match status" value="1"/>
</dbReference>
<protein>
    <submittedName>
        <fullName evidence="2">Putative acyltransferase</fullName>
    </submittedName>
</protein>
<feature type="transmembrane region" description="Helical" evidence="1">
    <location>
        <begin position="151"/>
        <end position="170"/>
    </location>
</feature>
<sequence length="395" mass="44898">MKNTSLPSQRIGSIDAYRGFVMFLMMAEVLEFGHVAQAHPGNAFWEFLHHHQSHVPWIGCSLHDLIQPSFTFLVGVALPYSLASRLDKGDSQGTLWYHTIRRSLILILLGIFLRSMYRPLTNFTFEDTLTQIGLGYPFVFALGMRSERTQWISLAVLLVGYWLLFALYPLPGPGFDWEQAGVAADWPHHLQGFAAHWNKNTNPAWAFDRWFLNLFPRESPFLHNRGGYVTLSFIPTLGTMILGLLAGQWLRNSTSSGFVLRRFLGVGAALVAVALVLSWIGLAPIVKRIWTPGWTLFSGGMSFLFLAAFYYLVDLRQNQKWFFPLLVIGTNSIAAYVLAHTVVGFIDESFRTHISPTYDTLVGEGYKTLISGGVVLFVQWYILYRMYKKRIFIKI</sequence>